<protein>
    <submittedName>
        <fullName evidence="1">All-trans-phytoene synthase</fullName>
        <ecNumber evidence="1">2.5.1.99</ecNumber>
    </submittedName>
</protein>
<dbReference type="RefSeq" id="WP_103565319.1">
    <property type="nucleotide sequence ID" value="NZ_MTBP01000003.1"/>
</dbReference>
<dbReference type="SFLD" id="SFLDG01212">
    <property type="entry name" value="Phytoene_synthase_like"/>
    <property type="match status" value="1"/>
</dbReference>
<comment type="caution">
    <text evidence="1">The sequence shown here is derived from an EMBL/GenBank/DDBJ whole genome shotgun (WGS) entry which is preliminary data.</text>
</comment>
<organism evidence="1 2">
    <name type="scientific">Actinomadura rubteroloni</name>
    <dbReference type="NCBI Taxonomy" id="1926885"/>
    <lineage>
        <taxon>Bacteria</taxon>
        <taxon>Bacillati</taxon>
        <taxon>Actinomycetota</taxon>
        <taxon>Actinomycetes</taxon>
        <taxon>Streptosporangiales</taxon>
        <taxon>Thermomonosporaceae</taxon>
        <taxon>Actinomadura</taxon>
    </lineage>
</organism>
<dbReference type="EC" id="2.5.1.99" evidence="1"/>
<dbReference type="SUPFAM" id="SSF48576">
    <property type="entry name" value="Terpenoid synthases"/>
    <property type="match status" value="1"/>
</dbReference>
<dbReference type="InterPro" id="IPR002060">
    <property type="entry name" value="Squ/phyt_synthse"/>
</dbReference>
<name>A0A2P4UEJ8_9ACTN</name>
<evidence type="ECO:0000313" key="1">
    <source>
        <dbReference type="EMBL" id="POM23469.1"/>
    </source>
</evidence>
<dbReference type="Pfam" id="PF00494">
    <property type="entry name" value="SQS_PSY"/>
    <property type="match status" value="1"/>
</dbReference>
<dbReference type="InterPro" id="IPR017827">
    <property type="entry name" value="HSQ_synthase_HpnC"/>
</dbReference>
<dbReference type="SFLD" id="SFLDS00005">
    <property type="entry name" value="Isoprenoid_Synthase_Type_I"/>
    <property type="match status" value="1"/>
</dbReference>
<dbReference type="Proteomes" id="UP000242367">
    <property type="component" value="Unassembled WGS sequence"/>
</dbReference>
<keyword evidence="1" id="KW-0808">Transferase</keyword>
<accession>A0A2P4UEJ8</accession>
<evidence type="ECO:0000313" key="2">
    <source>
        <dbReference type="Proteomes" id="UP000242367"/>
    </source>
</evidence>
<keyword evidence="2" id="KW-1185">Reference proteome</keyword>
<dbReference type="NCBIfam" id="TIGR03464">
    <property type="entry name" value="HpnC"/>
    <property type="match status" value="1"/>
</dbReference>
<dbReference type="AlphaFoldDB" id="A0A2P4UEJ8"/>
<dbReference type="EMBL" id="MTBP01000003">
    <property type="protein sequence ID" value="POM23469.1"/>
    <property type="molecule type" value="Genomic_DNA"/>
</dbReference>
<dbReference type="InterPro" id="IPR008949">
    <property type="entry name" value="Isoprenoid_synthase_dom_sf"/>
</dbReference>
<reference evidence="1 2" key="1">
    <citation type="journal article" date="2017" name="Chemistry">
        <title>Isolation, Biosynthesis and Chemical Modifications of Rubterolones A-F: Rare Tropolone Alkaloids from Actinomadura sp. 5-2.</title>
        <authorList>
            <person name="Guo H."/>
            <person name="Benndorf R."/>
            <person name="Leichnitz D."/>
            <person name="Klassen J.L."/>
            <person name="Vollmers J."/>
            <person name="Gorls H."/>
            <person name="Steinacker M."/>
            <person name="Weigel C."/>
            <person name="Dahse H.M."/>
            <person name="Kaster A.K."/>
            <person name="de Beer Z.W."/>
            <person name="Poulsen M."/>
            <person name="Beemelmanns C."/>
        </authorList>
    </citation>
    <scope>NUCLEOTIDE SEQUENCE [LARGE SCALE GENOMIC DNA]</scope>
    <source>
        <strain evidence="1 2">5-2</strain>
    </source>
</reference>
<dbReference type="GO" id="GO:0004311">
    <property type="term" value="F:geranylgeranyl diphosphate synthase activity"/>
    <property type="evidence" value="ECO:0007669"/>
    <property type="project" value="InterPro"/>
</dbReference>
<dbReference type="InterPro" id="IPR044843">
    <property type="entry name" value="Trans_IPPS_bact-type"/>
</dbReference>
<dbReference type="SFLD" id="SFLDG01018">
    <property type="entry name" value="Squalene/Phytoene_Synthase_Lik"/>
    <property type="match status" value="1"/>
</dbReference>
<dbReference type="Gene3D" id="1.10.600.10">
    <property type="entry name" value="Farnesyl Diphosphate Synthase"/>
    <property type="match status" value="1"/>
</dbReference>
<sequence length="284" mass="31048">MAAPSWSFDEHDRTLDVLVSRENFPVAARVLPARHRADLRAVYGFARLVDDIGDEAPPERRPALLDLVDDELDAVYAGRTPRLPQLRRLAPTVKASGIPSEPFRDLVQANRQDQVVDRYGTFDELLKYCTLSAEPVGRIVLHVFGRATPELVDASDRVCSALQVIEHCQDVGEDYARGRIYLPGEDLRRFGCAEEDLALPHTPARLRGVVALQASRARELLDGAAPVLLAGLTGWARLAVAGYVAGGRATLAALDRGRHDVLGRRLRPGRARTLAGWASALGRG</sequence>
<dbReference type="PANTHER" id="PTHR31480">
    <property type="entry name" value="BIFUNCTIONAL LYCOPENE CYCLASE/PHYTOENE SYNTHASE"/>
    <property type="match status" value="1"/>
</dbReference>
<proteinExistence type="predicted"/>
<gene>
    <name evidence="1" type="primary">crtB_1</name>
    <name evidence="1" type="ORF">BTM25_46230</name>
</gene>